<dbReference type="SUPFAM" id="SSF52172">
    <property type="entry name" value="CheY-like"/>
    <property type="match status" value="1"/>
</dbReference>
<evidence type="ECO:0000256" key="4">
    <source>
        <dbReference type="ARBA" id="ARBA00037164"/>
    </source>
</evidence>
<gene>
    <name evidence="8" type="ORF">BAU18_000285</name>
</gene>
<accession>A0ABV0EY57</accession>
<dbReference type="SMART" id="SM00850">
    <property type="entry name" value="LytTR"/>
    <property type="match status" value="1"/>
</dbReference>
<dbReference type="InterPro" id="IPR001789">
    <property type="entry name" value="Sig_transdc_resp-reg_receiver"/>
</dbReference>
<dbReference type="InterPro" id="IPR007492">
    <property type="entry name" value="LytTR_DNA-bd_dom"/>
</dbReference>
<keyword evidence="5" id="KW-0597">Phosphoprotein</keyword>
<evidence type="ECO:0000256" key="1">
    <source>
        <dbReference type="ARBA" id="ARBA00022490"/>
    </source>
</evidence>
<dbReference type="Pfam" id="PF00072">
    <property type="entry name" value="Response_reg"/>
    <property type="match status" value="1"/>
</dbReference>
<name>A0ABV0EY57_9ENTE</name>
<feature type="modified residue" description="4-aspartylphosphate" evidence="5">
    <location>
        <position position="62"/>
    </location>
</feature>
<comment type="caution">
    <text evidence="8">The sequence shown here is derived from an EMBL/GenBank/DDBJ whole genome shotgun (WGS) entry which is preliminary data.</text>
</comment>
<dbReference type="Proteomes" id="UP001429357">
    <property type="component" value="Unassembled WGS sequence"/>
</dbReference>
<dbReference type="Pfam" id="PF04397">
    <property type="entry name" value="LytTR"/>
    <property type="match status" value="1"/>
</dbReference>
<dbReference type="InterPro" id="IPR046947">
    <property type="entry name" value="LytR-like"/>
</dbReference>
<feature type="domain" description="Response regulatory" evidence="6">
    <location>
        <begin position="3"/>
        <end position="128"/>
    </location>
</feature>
<evidence type="ECO:0000313" key="9">
    <source>
        <dbReference type="Proteomes" id="UP001429357"/>
    </source>
</evidence>
<keyword evidence="9" id="KW-1185">Reference proteome</keyword>
<dbReference type="PANTHER" id="PTHR37299:SF3">
    <property type="entry name" value="STAGE 0 SPORULATION PROTEIN A HOMOLOG"/>
    <property type="match status" value="1"/>
</dbReference>
<dbReference type="InterPro" id="IPR011006">
    <property type="entry name" value="CheY-like_superfamily"/>
</dbReference>
<dbReference type="RefSeq" id="WP_161868999.1">
    <property type="nucleotide sequence ID" value="NZ_JAQFAM010000004.1"/>
</dbReference>
<comment type="function">
    <text evidence="4">Required for high-level post-exponential phase expression of a series of secreted proteins.</text>
</comment>
<dbReference type="Gene3D" id="2.40.50.1020">
    <property type="entry name" value="LytTr DNA-binding domain"/>
    <property type="match status" value="1"/>
</dbReference>
<evidence type="ECO:0000259" key="6">
    <source>
        <dbReference type="PROSITE" id="PS50110"/>
    </source>
</evidence>
<dbReference type="Gene3D" id="3.40.50.2300">
    <property type="match status" value="1"/>
</dbReference>
<evidence type="ECO:0000256" key="5">
    <source>
        <dbReference type="PROSITE-ProRule" id="PRU00169"/>
    </source>
</evidence>
<dbReference type="PROSITE" id="PS50110">
    <property type="entry name" value="RESPONSE_REGULATORY"/>
    <property type="match status" value="1"/>
</dbReference>
<keyword evidence="3" id="KW-0010">Activator</keyword>
<evidence type="ECO:0000313" key="8">
    <source>
        <dbReference type="EMBL" id="MEO1780734.1"/>
    </source>
</evidence>
<feature type="domain" description="HTH LytTR-type" evidence="7">
    <location>
        <begin position="141"/>
        <end position="242"/>
    </location>
</feature>
<reference evidence="8" key="2">
    <citation type="submission" date="2024-02" db="EMBL/GenBank/DDBJ databases">
        <title>The Genome Sequence of Enterococcus diestrammenae JM9A.</title>
        <authorList>
            <person name="Earl A."/>
            <person name="Manson A."/>
            <person name="Gilmore M."/>
            <person name="Sanders J."/>
            <person name="Shea T."/>
            <person name="Howe W."/>
            <person name="Livny J."/>
            <person name="Cuomo C."/>
            <person name="Neafsey D."/>
            <person name="Birren B."/>
        </authorList>
    </citation>
    <scope>NUCLEOTIDE SEQUENCE</scope>
    <source>
        <strain evidence="8">JM9A</strain>
    </source>
</reference>
<sequence length="242" mass="28876">MIKVFVCEDNHHQREYYVELIMKIFQEDKWEGEVYSFSNPYSLLEKCSQNYSLEEKYLYILDIHLSSDMDGIELAKEIRRFDSQGELVFLTTDGEQMPITFRLQLKALDYILKDQEDNLMEAFSRCINQVSKIDYANQHYLVIESKGMFYRYPFQDVMILCTSGKKNIIELHTRQGIEEFRGTLKDILKDYPELLQIHQGILVNPINIMKIDEKNRILTMLSGEQCDIAYRYRRKVLEYLRT</sequence>
<dbReference type="SMART" id="SM00448">
    <property type="entry name" value="REC"/>
    <property type="match status" value="1"/>
</dbReference>
<proteinExistence type="predicted"/>
<evidence type="ECO:0000256" key="3">
    <source>
        <dbReference type="ARBA" id="ARBA00023159"/>
    </source>
</evidence>
<organism evidence="8 9">
    <name type="scientific">Enterococcus diestrammenae</name>
    <dbReference type="NCBI Taxonomy" id="1155073"/>
    <lineage>
        <taxon>Bacteria</taxon>
        <taxon>Bacillati</taxon>
        <taxon>Bacillota</taxon>
        <taxon>Bacilli</taxon>
        <taxon>Lactobacillales</taxon>
        <taxon>Enterococcaceae</taxon>
        <taxon>Enterococcus</taxon>
    </lineage>
</organism>
<reference evidence="8" key="1">
    <citation type="submission" date="2016-06" db="EMBL/GenBank/DDBJ databases">
        <authorList>
            <person name="Van Tyne D."/>
        </authorList>
    </citation>
    <scope>NUCLEOTIDE SEQUENCE</scope>
    <source>
        <strain evidence="8">JM9A</strain>
    </source>
</reference>
<dbReference type="EMBL" id="MAEI02000001">
    <property type="protein sequence ID" value="MEO1780734.1"/>
    <property type="molecule type" value="Genomic_DNA"/>
</dbReference>
<dbReference type="PROSITE" id="PS50930">
    <property type="entry name" value="HTH_LYTTR"/>
    <property type="match status" value="1"/>
</dbReference>
<keyword evidence="1" id="KW-0963">Cytoplasm</keyword>
<evidence type="ECO:0000256" key="2">
    <source>
        <dbReference type="ARBA" id="ARBA00023012"/>
    </source>
</evidence>
<dbReference type="PANTHER" id="PTHR37299">
    <property type="entry name" value="TRANSCRIPTIONAL REGULATOR-RELATED"/>
    <property type="match status" value="1"/>
</dbReference>
<keyword evidence="2" id="KW-0902">Two-component regulatory system</keyword>
<evidence type="ECO:0000259" key="7">
    <source>
        <dbReference type="PROSITE" id="PS50930"/>
    </source>
</evidence>
<protein>
    <submittedName>
        <fullName evidence="8">Two-component system, LytTR family, response regulator AgrA</fullName>
    </submittedName>
</protein>